<keyword evidence="9" id="KW-1185">Reference proteome</keyword>
<dbReference type="EMBL" id="VIGC01000003">
    <property type="protein sequence ID" value="TQE97325.1"/>
    <property type="molecule type" value="Genomic_DNA"/>
</dbReference>
<dbReference type="Gene3D" id="2.60.40.1190">
    <property type="match status" value="1"/>
</dbReference>
<reference evidence="8 9" key="1">
    <citation type="submission" date="2019-06" db="EMBL/GenBank/DDBJ databases">
        <title>Genome sequence of Litorilinea aerophila BAA-2444.</title>
        <authorList>
            <person name="Maclea K.S."/>
            <person name="Maurais E.G."/>
            <person name="Iannazzi L.C."/>
        </authorList>
    </citation>
    <scope>NUCLEOTIDE SEQUENCE [LARGE SCALE GENOMIC DNA]</scope>
    <source>
        <strain evidence="8 9">ATCC BAA-2444</strain>
    </source>
</reference>
<dbReference type="InParanoid" id="A0A540VKM2"/>
<sequence length="345" mass="37674">MWIHSRLSMFLVLGLALASLFFQVPLASSQGLTITAVAVEGDLPMEEPDAALWQQATAVEVPLSAQMITRPILPDTNIKSITVRALHNGQSLAMLLEWADATRNDSTLGLTEFRDSVAIQFPLIEGQPFFCMGQQGGDVNIWHWKADWQAELLARRSLQDVYPNIYVDTYPFTEPSDNLYRAAYVDPNYRTAEASGNLLARSAHSSPVEDLVAGGFGSLTSQPLEGQNVQGYGEWRDGVWRVIFSRSLISADAGDVVLAPGKNYSVAFAAWDGANRERNGVKSTSQWVSLQLAAPVVTGGVPEGTTAVTPLPAMRLPLWAWLAILVLLTGVVVVTLFYFYLGEKS</sequence>
<name>A0A540VKM2_9CHLR</name>
<keyword evidence="2" id="KW-0349">Heme</keyword>
<keyword evidence="3" id="KW-0479">Metal-binding</keyword>
<feature type="transmembrane region" description="Helical" evidence="6">
    <location>
        <begin position="318"/>
        <end position="341"/>
    </location>
</feature>
<protein>
    <recommendedName>
        <fullName evidence="7">Cytochrome c-552/DMSO reductase-like haem-binding domain-containing protein</fullName>
    </recommendedName>
</protein>
<keyword evidence="6" id="KW-0812">Transmembrane</keyword>
<dbReference type="GO" id="GO:0020037">
    <property type="term" value="F:heme binding"/>
    <property type="evidence" value="ECO:0007669"/>
    <property type="project" value="InterPro"/>
</dbReference>
<dbReference type="AlphaFoldDB" id="A0A540VKM2"/>
<evidence type="ECO:0000256" key="1">
    <source>
        <dbReference type="ARBA" id="ARBA00022448"/>
    </source>
</evidence>
<dbReference type="GO" id="GO:0046872">
    <property type="term" value="F:metal ion binding"/>
    <property type="evidence" value="ECO:0007669"/>
    <property type="project" value="UniProtKB-KW"/>
</dbReference>
<accession>A0A540VKM2</accession>
<dbReference type="SMART" id="SM00887">
    <property type="entry name" value="EB_dh"/>
    <property type="match status" value="1"/>
</dbReference>
<gene>
    <name evidence="8" type="ORF">FKZ61_02590</name>
</gene>
<dbReference type="Proteomes" id="UP000317371">
    <property type="component" value="Unassembled WGS sequence"/>
</dbReference>
<dbReference type="OrthoDB" id="9772663at2"/>
<evidence type="ECO:0000313" key="9">
    <source>
        <dbReference type="Proteomes" id="UP000317371"/>
    </source>
</evidence>
<evidence type="ECO:0000256" key="6">
    <source>
        <dbReference type="SAM" id="Phobius"/>
    </source>
</evidence>
<dbReference type="CDD" id="cd09623">
    <property type="entry name" value="DOMON_EBDH"/>
    <property type="match status" value="1"/>
</dbReference>
<dbReference type="Pfam" id="PF09459">
    <property type="entry name" value="EB_dh"/>
    <property type="match status" value="1"/>
</dbReference>
<dbReference type="InterPro" id="IPR017838">
    <property type="entry name" value="DMSO_Rdtase_II_haem_b-bd_su"/>
</dbReference>
<evidence type="ECO:0000256" key="4">
    <source>
        <dbReference type="ARBA" id="ARBA00022982"/>
    </source>
</evidence>
<dbReference type="GO" id="GO:0042597">
    <property type="term" value="C:periplasmic space"/>
    <property type="evidence" value="ECO:0007669"/>
    <property type="project" value="InterPro"/>
</dbReference>
<keyword evidence="6" id="KW-0472">Membrane</keyword>
<evidence type="ECO:0000259" key="7">
    <source>
        <dbReference type="SMART" id="SM00887"/>
    </source>
</evidence>
<evidence type="ECO:0000256" key="3">
    <source>
        <dbReference type="ARBA" id="ARBA00022723"/>
    </source>
</evidence>
<evidence type="ECO:0000313" key="8">
    <source>
        <dbReference type="EMBL" id="TQE97325.1"/>
    </source>
</evidence>
<keyword evidence="6" id="KW-1133">Transmembrane helix</keyword>
<dbReference type="InterPro" id="IPR019020">
    <property type="entry name" value="Cyt-c552/DMSO_Rdtase_haem-bd"/>
</dbReference>
<keyword evidence="4" id="KW-0249">Electron transport</keyword>
<evidence type="ECO:0000256" key="5">
    <source>
        <dbReference type="ARBA" id="ARBA00023004"/>
    </source>
</evidence>
<feature type="domain" description="Cytochrome c-552/DMSO reductase-like haem-binding" evidence="7">
    <location>
        <begin position="50"/>
        <end position="283"/>
    </location>
</feature>
<organism evidence="8 9">
    <name type="scientific">Litorilinea aerophila</name>
    <dbReference type="NCBI Taxonomy" id="1204385"/>
    <lineage>
        <taxon>Bacteria</taxon>
        <taxon>Bacillati</taxon>
        <taxon>Chloroflexota</taxon>
        <taxon>Caldilineae</taxon>
        <taxon>Caldilineales</taxon>
        <taxon>Caldilineaceae</taxon>
        <taxon>Litorilinea</taxon>
    </lineage>
</organism>
<proteinExistence type="predicted"/>
<keyword evidence="5" id="KW-0408">Iron</keyword>
<keyword evidence="1" id="KW-0813">Transport</keyword>
<dbReference type="RefSeq" id="WP_141608518.1">
    <property type="nucleotide sequence ID" value="NZ_VIGC02000003.1"/>
</dbReference>
<comment type="caution">
    <text evidence="8">The sequence shown here is derived from an EMBL/GenBank/DDBJ whole genome shotgun (WGS) entry which is preliminary data.</text>
</comment>
<evidence type="ECO:0000256" key="2">
    <source>
        <dbReference type="ARBA" id="ARBA00022617"/>
    </source>
</evidence>